<dbReference type="InterPro" id="IPR047124">
    <property type="entry name" value="HI_0220.2"/>
</dbReference>
<feature type="domain" description="Uracil-DNA glycosylase-like" evidence="1">
    <location>
        <begin position="30"/>
        <end position="186"/>
    </location>
</feature>
<dbReference type="Proteomes" id="UP000699975">
    <property type="component" value="Unassembled WGS sequence"/>
</dbReference>
<dbReference type="CDD" id="cd10033">
    <property type="entry name" value="UDG_like"/>
    <property type="match status" value="1"/>
</dbReference>
<organism evidence="2 3">
    <name type="scientific">Erythrobacter ani</name>
    <dbReference type="NCBI Taxonomy" id="2827235"/>
    <lineage>
        <taxon>Bacteria</taxon>
        <taxon>Pseudomonadati</taxon>
        <taxon>Pseudomonadota</taxon>
        <taxon>Alphaproteobacteria</taxon>
        <taxon>Sphingomonadales</taxon>
        <taxon>Erythrobacteraceae</taxon>
        <taxon>Erythrobacter/Porphyrobacter group</taxon>
        <taxon>Erythrobacter</taxon>
    </lineage>
</organism>
<dbReference type="SMART" id="SM00986">
    <property type="entry name" value="UDG"/>
    <property type="match status" value="1"/>
</dbReference>
<sequence length="195" mass="21815">MSDRQVAELQAEIAACTICAEHLPLGPRPVVQFSPRSRILIIGQAPGTKVHASGTPWDDDSGDRLRGWLGLEKPEFYDPDCVALMPMGFCYPGKAKGGDAPPRKECAPAWHEHILDLLPENRLTLLVGAYAQAAYLPEARRLSLTERVRRGPEFAPFLPLPHPAWRVRVWMTKQRWFEAETLPRLRSLVTTSLTG</sequence>
<evidence type="ECO:0000259" key="1">
    <source>
        <dbReference type="SMART" id="SM00986"/>
    </source>
</evidence>
<keyword evidence="3" id="KW-1185">Reference proteome</keyword>
<dbReference type="SMART" id="SM00987">
    <property type="entry name" value="UreE_C"/>
    <property type="match status" value="1"/>
</dbReference>
<dbReference type="EMBL" id="JAGSPB010000001">
    <property type="protein sequence ID" value="MBV7264592.1"/>
    <property type="molecule type" value="Genomic_DNA"/>
</dbReference>
<dbReference type="PANTHER" id="PTHR42160">
    <property type="entry name" value="URACIL-DNA GLYCOSYLASE SUPERFAMILY PROTEIN"/>
    <property type="match status" value="1"/>
</dbReference>
<name>A0ABS6SJ78_9SPHN</name>
<dbReference type="RefSeq" id="WP_218315151.1">
    <property type="nucleotide sequence ID" value="NZ_JAGSPB010000001.1"/>
</dbReference>
<dbReference type="Pfam" id="PF03167">
    <property type="entry name" value="UDG"/>
    <property type="match status" value="1"/>
</dbReference>
<evidence type="ECO:0000313" key="3">
    <source>
        <dbReference type="Proteomes" id="UP000699975"/>
    </source>
</evidence>
<reference evidence="2 3" key="1">
    <citation type="submission" date="2021-04" db="EMBL/GenBank/DDBJ databases">
        <authorList>
            <person name="Pira H."/>
            <person name="Risdian C."/>
            <person name="Wink J."/>
        </authorList>
    </citation>
    <scope>NUCLEOTIDE SEQUENCE [LARGE SCALE GENOMIC DNA]</scope>
    <source>
        <strain evidence="2 3">WH131</strain>
    </source>
</reference>
<comment type="caution">
    <text evidence="2">The sequence shown here is derived from an EMBL/GenBank/DDBJ whole genome shotgun (WGS) entry which is preliminary data.</text>
</comment>
<gene>
    <name evidence="2" type="ORF">KCG45_00185</name>
</gene>
<evidence type="ECO:0000313" key="2">
    <source>
        <dbReference type="EMBL" id="MBV7264592.1"/>
    </source>
</evidence>
<proteinExistence type="predicted"/>
<dbReference type="PANTHER" id="PTHR42160:SF1">
    <property type="entry name" value="URACIL-DNA GLYCOSYLASE SUPERFAMILY PROTEIN"/>
    <property type="match status" value="1"/>
</dbReference>
<dbReference type="InterPro" id="IPR005122">
    <property type="entry name" value="Uracil-DNA_glycosylase-like"/>
</dbReference>
<accession>A0ABS6SJ78</accession>
<protein>
    <submittedName>
        <fullName evidence="2">Uracil-DNA glycosylase family protein</fullName>
    </submittedName>
</protein>